<dbReference type="InterPro" id="IPR002797">
    <property type="entry name" value="Polysacc_synth"/>
</dbReference>
<feature type="transmembrane region" description="Helical" evidence="6">
    <location>
        <begin position="275"/>
        <end position="295"/>
    </location>
</feature>
<feature type="transmembrane region" description="Helical" evidence="6">
    <location>
        <begin position="381"/>
        <end position="408"/>
    </location>
</feature>
<keyword evidence="2" id="KW-1003">Cell membrane</keyword>
<keyword evidence="5 6" id="KW-0472">Membrane</keyword>
<dbReference type="KEGG" id="salk:FBQ74_03675"/>
<evidence type="ECO:0000256" key="6">
    <source>
        <dbReference type="SAM" id="Phobius"/>
    </source>
</evidence>
<evidence type="ECO:0000313" key="7">
    <source>
        <dbReference type="EMBL" id="QCZ92624.1"/>
    </source>
</evidence>
<sequence>MVRVLNWQASLAEPHMREVILGSLAGLVVKVLAAVSLFAMNVVVTRTVGPSQAGLFFLAFTLVTILATVGRSGLDQAIVRFVAKDRACSGGSALHNIYCKATVWAFAFTTVLAALVYNSAGWINQSVFSLSGFEDVLKVAVVAAPFMALYIVQAQALQGLKQVSKSMFVASVSLPVIILACVLASGHSQATDIAIYFIIAAAVSALIGGYLWFQSAPKICQPQPFASSVLRRACMPLWTVAIVHQVIQWSSQLILGIGEDAESVAFYATAQRTAMLTSFILFAVNTIVAPKFAAMHATGDMEGIKRTALLSVRIMLLVSVPVTLFILLFPEWLMSMFGDAFTAAATALMILTIGQFVNIATGSVGYLLSMTGNETKVRDNVVISGILSVALGIILIPHFGVIGAAIAYACGVASQNLLGVYQVKKYLGFNTLCFWKA</sequence>
<feature type="transmembrane region" description="Helical" evidence="6">
    <location>
        <begin position="55"/>
        <end position="74"/>
    </location>
</feature>
<accession>A0A5B7YAG0</accession>
<evidence type="ECO:0000256" key="4">
    <source>
        <dbReference type="ARBA" id="ARBA00022989"/>
    </source>
</evidence>
<feature type="transmembrane region" description="Helical" evidence="6">
    <location>
        <begin position="341"/>
        <end position="369"/>
    </location>
</feature>
<feature type="transmembrane region" description="Helical" evidence="6">
    <location>
        <begin position="168"/>
        <end position="187"/>
    </location>
</feature>
<feature type="transmembrane region" description="Helical" evidence="6">
    <location>
        <begin position="307"/>
        <end position="329"/>
    </location>
</feature>
<dbReference type="AlphaFoldDB" id="A0A5B7YAG0"/>
<evidence type="ECO:0000256" key="5">
    <source>
        <dbReference type="ARBA" id="ARBA00023136"/>
    </source>
</evidence>
<feature type="transmembrane region" description="Helical" evidence="6">
    <location>
        <begin position="95"/>
        <end position="117"/>
    </location>
</feature>
<dbReference type="Pfam" id="PF01943">
    <property type="entry name" value="Polysacc_synt"/>
    <property type="match status" value="1"/>
</dbReference>
<evidence type="ECO:0000313" key="8">
    <source>
        <dbReference type="Proteomes" id="UP000304912"/>
    </source>
</evidence>
<dbReference type="OrthoDB" id="5785171at2"/>
<dbReference type="CDD" id="cd13128">
    <property type="entry name" value="MATE_Wzx_like"/>
    <property type="match status" value="1"/>
</dbReference>
<feature type="transmembrane region" description="Helical" evidence="6">
    <location>
        <begin position="193"/>
        <end position="213"/>
    </location>
</feature>
<dbReference type="InterPro" id="IPR050833">
    <property type="entry name" value="Poly_Biosynth_Transport"/>
</dbReference>
<protein>
    <submittedName>
        <fullName evidence="7">Flippase</fullName>
    </submittedName>
</protein>
<keyword evidence="3 6" id="KW-0812">Transmembrane</keyword>
<evidence type="ECO:0000256" key="2">
    <source>
        <dbReference type="ARBA" id="ARBA00022475"/>
    </source>
</evidence>
<dbReference type="GO" id="GO:0005886">
    <property type="term" value="C:plasma membrane"/>
    <property type="evidence" value="ECO:0007669"/>
    <property type="project" value="UniProtKB-SubCell"/>
</dbReference>
<dbReference type="PANTHER" id="PTHR30250">
    <property type="entry name" value="PST FAMILY PREDICTED COLANIC ACID TRANSPORTER"/>
    <property type="match status" value="1"/>
</dbReference>
<dbReference type="PANTHER" id="PTHR30250:SF11">
    <property type="entry name" value="O-ANTIGEN TRANSPORTER-RELATED"/>
    <property type="match status" value="1"/>
</dbReference>
<comment type="subcellular location">
    <subcellularLocation>
        <location evidence="1">Cell membrane</location>
        <topology evidence="1">Multi-pass membrane protein</topology>
    </subcellularLocation>
</comment>
<name>A0A5B7YAG0_9ALTE</name>
<evidence type="ECO:0000256" key="3">
    <source>
        <dbReference type="ARBA" id="ARBA00022692"/>
    </source>
</evidence>
<keyword evidence="8" id="KW-1185">Reference proteome</keyword>
<dbReference type="Proteomes" id="UP000304912">
    <property type="component" value="Chromosome"/>
</dbReference>
<evidence type="ECO:0000256" key="1">
    <source>
        <dbReference type="ARBA" id="ARBA00004651"/>
    </source>
</evidence>
<organism evidence="7 8">
    <name type="scientific">Salinimonas iocasae</name>
    <dbReference type="NCBI Taxonomy" id="2572577"/>
    <lineage>
        <taxon>Bacteria</taxon>
        <taxon>Pseudomonadati</taxon>
        <taxon>Pseudomonadota</taxon>
        <taxon>Gammaproteobacteria</taxon>
        <taxon>Alteromonadales</taxon>
        <taxon>Alteromonadaceae</taxon>
        <taxon>Alteromonas/Salinimonas group</taxon>
        <taxon>Salinimonas</taxon>
    </lineage>
</organism>
<reference evidence="7 8" key="1">
    <citation type="submission" date="2019-04" db="EMBL/GenBank/DDBJ databases">
        <title>Salinimonas iocasae sp. nov., a halophilic bacterium isolated from the outer tube casing of tubeworms in Okinawa Trough.</title>
        <authorList>
            <person name="Zhang H."/>
            <person name="Wang H."/>
            <person name="Li C."/>
        </authorList>
    </citation>
    <scope>NUCLEOTIDE SEQUENCE [LARGE SCALE GENOMIC DNA]</scope>
    <source>
        <strain evidence="7 8">KX18D6</strain>
    </source>
</reference>
<dbReference type="EMBL" id="CP039852">
    <property type="protein sequence ID" value="QCZ92624.1"/>
    <property type="molecule type" value="Genomic_DNA"/>
</dbReference>
<feature type="transmembrane region" description="Helical" evidence="6">
    <location>
        <begin position="20"/>
        <end position="43"/>
    </location>
</feature>
<keyword evidence="4 6" id="KW-1133">Transmembrane helix</keyword>
<dbReference type="RefSeq" id="WP_139755376.1">
    <property type="nucleotide sequence ID" value="NZ_CP039852.1"/>
</dbReference>
<gene>
    <name evidence="7" type="ORF">FBQ74_03675</name>
</gene>
<proteinExistence type="predicted"/>